<feature type="compositionally biased region" description="Basic and acidic residues" evidence="9">
    <location>
        <begin position="1934"/>
        <end position="1944"/>
    </location>
</feature>
<dbReference type="InterPro" id="IPR000595">
    <property type="entry name" value="cNMP-bd_dom"/>
</dbReference>
<feature type="compositionally biased region" description="Basic and acidic residues" evidence="9">
    <location>
        <begin position="5611"/>
        <end position="5625"/>
    </location>
</feature>
<feature type="compositionally biased region" description="Low complexity" evidence="9">
    <location>
        <begin position="71"/>
        <end position="90"/>
    </location>
</feature>
<dbReference type="PROSITE" id="PS50127">
    <property type="entry name" value="UBC_2"/>
    <property type="match status" value="1"/>
</dbReference>
<keyword evidence="10" id="KW-0472">Membrane</keyword>
<evidence type="ECO:0000256" key="3">
    <source>
        <dbReference type="ARBA" id="ARBA00022598"/>
    </source>
</evidence>
<dbReference type="SUPFAM" id="SSF51206">
    <property type="entry name" value="cAMP-binding domain-like"/>
    <property type="match status" value="1"/>
</dbReference>
<dbReference type="InterPro" id="IPR018490">
    <property type="entry name" value="cNMP-bd_dom_sf"/>
</dbReference>
<dbReference type="GO" id="GO:0008270">
    <property type="term" value="F:zinc ion binding"/>
    <property type="evidence" value="ECO:0007669"/>
    <property type="project" value="UniProtKB-KW"/>
</dbReference>
<dbReference type="SUPFAM" id="SSF81324">
    <property type="entry name" value="Voltage-gated potassium channels"/>
    <property type="match status" value="1"/>
</dbReference>
<evidence type="ECO:0000256" key="10">
    <source>
        <dbReference type="SAM" id="Phobius"/>
    </source>
</evidence>
<feature type="domain" description="RanBP2-type" evidence="14">
    <location>
        <begin position="1154"/>
        <end position="1183"/>
    </location>
</feature>
<dbReference type="PANTHER" id="PTHR10953">
    <property type="entry name" value="UBIQUITIN-ACTIVATING ENZYME E1"/>
    <property type="match status" value="1"/>
</dbReference>
<dbReference type="PANTHER" id="PTHR10953:SF4">
    <property type="entry name" value="UBIQUITIN-ACTIVATING ENZYME E1 C-TERMINAL DOMAIN-CONTAINING PROTEIN"/>
    <property type="match status" value="1"/>
</dbReference>
<keyword evidence="5 7" id="KW-0863">Zinc-finger</keyword>
<feature type="compositionally biased region" description="Basic and acidic residues" evidence="9">
    <location>
        <begin position="6169"/>
        <end position="6181"/>
    </location>
</feature>
<dbReference type="InterPro" id="IPR019572">
    <property type="entry name" value="UBA_E1_SCCH"/>
</dbReference>
<evidence type="ECO:0000256" key="1">
    <source>
        <dbReference type="ARBA" id="ARBA00004906"/>
    </source>
</evidence>
<evidence type="ECO:0000256" key="4">
    <source>
        <dbReference type="ARBA" id="ARBA00022723"/>
    </source>
</evidence>
<dbReference type="InterPro" id="IPR014710">
    <property type="entry name" value="RmlC-like_jellyroll"/>
</dbReference>
<feature type="region of interest" description="Disordered" evidence="9">
    <location>
        <begin position="7044"/>
        <end position="7063"/>
    </location>
</feature>
<name>A0A0V0QZ87_PSEPJ</name>
<keyword evidence="4" id="KW-0479">Metal-binding</keyword>
<dbReference type="Pfam" id="PF00899">
    <property type="entry name" value="ThiF"/>
    <property type="match status" value="2"/>
</dbReference>
<evidence type="ECO:0000256" key="8">
    <source>
        <dbReference type="SAM" id="Coils"/>
    </source>
</evidence>
<feature type="compositionally biased region" description="Low complexity" evidence="9">
    <location>
        <begin position="130"/>
        <end position="143"/>
    </location>
</feature>
<dbReference type="SUPFAM" id="SSF57850">
    <property type="entry name" value="RING/U-box"/>
    <property type="match status" value="1"/>
</dbReference>
<feature type="compositionally biased region" description="Basic and acidic residues" evidence="9">
    <location>
        <begin position="1407"/>
        <end position="1417"/>
    </location>
</feature>
<dbReference type="EMBL" id="LDAU01000082">
    <property type="protein sequence ID" value="KRX07628.1"/>
    <property type="molecule type" value="Genomic_DNA"/>
</dbReference>
<feature type="compositionally biased region" description="Polar residues" evidence="9">
    <location>
        <begin position="1256"/>
        <end position="1271"/>
    </location>
</feature>
<sequence length="7298" mass="857590">MDHNHHNSDLQTEDQCFSVTDEQFSEKKLLDPVSLNRHLKKNTLNPLIIQKSQFSKNQQLNSSQNELSFQFSQSFQPQQQEQQQQQQQQQIKDNETIQTYIDTSQPIFDISPNEKLKQNKTFFMLKSKKNQNQDQSNNSIKNQRVNQNNIDDQNSSISTKKILIKTASNKLKDSLLTKENGYGDISPNTNLEILVCVIYIMVGCVLYAYVISKMGTILTTIASENNQKNEILSQLKSYLRKKHISDNLQLSMREYVDYYFKDHLEDQGQFQKQLLSMLSEALKKELLYESYKIVTKDQMFTKNFSPYAITKMTSIIKEIKTSPDQLITKKDDQNNNIYFVDQGNLEIILQQQENAQLNLQNQEYKLFTLKKGDSFGKSEFFTGKPYNYSIKSKDFSTLLAVNREEFIEILSDFPEDLEKFYYIKDQLFLNEEKGDIENICFCCSSQFHTMEFCPYTNLKINKYQILYKNRELPTENREYFDRNFFKVDKESSNALKNFKHFQEIQEQFQNNNNSFLDEQSWVIDEFNFETSYFSSQIEESQSELQEEEENNNQEFNFNEDKNQENQLKINTKNKKKSKNLIKSGFTSIAEEDNSSQNSNSSQKLRQNQRKSNKFQKSNRMLQKEQKIFSKSSVNSESLGDLSEVDFYDSLEISKQKFNNSIKSKQNSRKNSSNSKPRKSFVFIDKYAQQQFKFISEDQIEIKNLESDKIQNFQFPLQYSHNDNQNLESDINNIFSQYGFTALSKNNEKNYQFILSQNDLTISTVQISDSSEKFPNFQFKSKQIINNQSSFKIFYGEFYITNSETINLGIIEEDSEGNEQKDIIKYQKTIRTPKNGAICMRINFNQNQIIFWPKNHFKNYVLLKTEDLINKNWHIYTQLASPEQKLTLNPYVIDPFKSEKLDAQNIYQEQQQKLIQNIDKTLNYINRKNLSQTYEQIKHQESNIKLQNFLGKNKENLQKINNFFLFDEKNDILYIKCYNQLKPFKRNKEGIFPLLDYGRNRYNSDDRINVLISINRLSLLLTGINYNILIYQNYISLQDFQEYLQIVQKGVILLKENLIEININKNQYQKILTAFINYFKDSIAKNECVINPSYRGKIHLDLNVLLQQNQAMRKQQYQSQLKINKIEKYFNQIKNFGVSQQYDDAGQPIPQKEEKQPFWQCKFCGIRNVEKDQFCFICSSDKKEAKMVVEESDTSFETVSEEFQDDFDDDMTKSLNSEPESLKGLHENQTSIQIQAQDLKNNNQDLIQEDEEDYITDSDNSQAGSPNQSLSGSFLEEEEEEEEENFQQNFQSGTLSGSLESQESYLEIDQLGSHMGQTLNQQKMKPKKKIKEQKEKILSNKKSKKKSKILTMDDLKKTQSLIVLKNPDDKEFSYITPEQKKLGKINQKEKKEIPDLQQKQKFKLFEKQKSDDLEEKKSKQLSKSQIRQKSITAQGPQSPCIQQNTLQPRIFDLYDQNQKHFLQAAPLSLDEQYDILNSIITQQEIYYKDPYQLKLYKAIHRFYSFLFCEQSLLTQLNPNNFSLLELAQNGLYFDISTQSLRYYLNNTFPVYIDGCSNLIQCLKEALGLNARIQHNVATINIGIKRSFNISNPIQVEPNDIVLNQENSQFIVILSKESQTIRVYDIAITTHLVSCFKLSEKSNQLTCFNENLNYFTDIKEQEQDLQINLTEDFVPILIENKGNTLSPLILLLIQKNEIKVLRIGLNLKNIQNLFIQDQQLNTAFYFLTGQQFQLKQLIQNTDQQKFLQNIIYEQNENQKIYLNHLYFQNDNYQQNNEQLFQILSQTSIQNEGIYEFENLKKKNEISFHQKDENVWVTLNSNQKIAIKIDKFIKNKLETTQITVEQNFQQQKQDLQEKIDEIQNQDQDQDQIQQILQFSGANNNFLQITQQKTLHFLENKHSELQLHVKENQVPEQLELQLNYQFAYKKSVQTRKSSLEQKTQEYKKSGTPQKSNTLPSKTSSQLSEQSEKNVHIDSETKKQENLNQQTQNNNQSNNQNNQINSQQLSQEELEEKIKKFKAITNIKEKKATPQQLQQQQATNIFGAPKVSQKNGENSSEFSEQNLKIHTLQGYPENISVQLVKNKVSEANSAQFKDHANLFDPVENKPTNLLQFQKGIPFIFHSVENCGITFRSKDLTYLSIKKFQLKIQSQKFDNRGIFPIGSGLIFAFNNISQFYQYQHLFDEIKTKEDFEKWQKEYQINSDLYKKTQNMEQIDKEFQPIGFFSQQQMFENKNTSEQNLFNTKNQFFQYIHIKPVNFNKISSDFLKMYGSYYKMYLTDITIKGNQLTQSQFSLNKYLDTIQQHNGQLTGIQKLQENNYKHNHLSIYDYIIQNVDFKVKLKKNKNEWVTVDKKKIKYHIYNTQCKIEQLQNLGYVKDQSNQLQRLNSSNSSKVPSLTQIPYQKESQTLLIDSHYRITVTNLSELFDIQELESIQLVKKDSFSPLFVSEKIKFNTLIFSLISRKQGVQMPKIQQNLKNQKNQHFQTINEIEQQINPQIELTPQNIDQFPILQHIFSFLKNKNTSISKKSLLFTSKIMRKNFFIHQYLIKHFEDLDQIILNFISNQNLKGNSIIQFITYMMLHCELQKEQEMKQKFTEILTEKIMPNFNKIFLGQNFDQKSFSPLIFTQIKNAIIILNSTLRLILEGMENLKKLLNENPKQSLFLDLSQKIEFSNQTENLQQKLNNNFQIIPFENVQNTVKQYRASIQGQVTEFIQYQQNSYSKTFIMDLKVPYNIQQLIFFFNNDLEYQKINFNLLINIYSIKKSPNSENKTQNNEKQNDLNEKNFLLENLISHTIISKEELNEQLFEPKLSQQLINYQNLCLDYGYGNNEYTYDYDKKKKIPGYFLPVNTFNNFEISRYYKVEILVQENLQLKQNQVLLQNQNLNQNQKPQQNKMPDQFQFSAQILKSDIVPLPSGSVWENKVPNQKENQFQKQEKQENSEEIEIFQKIFDQAKKSSSKIQVEIDTYSNQYRPSPFIKFKVDSKLAGYLSSQNLQSLSVCIDSNLLDFNTAQLLLAQNPYETQNNILKEKQGELDSILQLAQKNRKIPQQEQIQNLTYQISQIKANLYKILQYQYPNSQKLLENCPISVQFALIQAYINKLKIGQEIINLDSQFGISDYEKLLTSFWIEIQGSIFDNKIKDQLFKIFEASQIHNNIETNFYQELILKYIVNLKEDTKDEISTQQAQIYKENLIYIFSQNKIPYYDSIFFLMQQIGIITQNNLSTKKNINENNNNIQDHFNLKDNIDSMKLKIFREKFKNKKLNKTLTEHQKQNDEQIVKLIKFLTELLTGIQYQNHNLNKFNCSICQIDLQIYDKFYLNLSNNQHFCFECRKKISKEQETQRQKSIFVFQYYETINQIQNLNFVTETSLKEKQMLDIQKIVQQIKYQENPKLDKENDKNKQNTFELDTQIQNSNHISLQHEGYKCTVCVNIIKGNRYECLLCESCNLCENCMIQNKKKHNKYHYFLEHQSLITEESKKLVEKLKNYIQKRNIYLLELNQRQELQQLNFFAQFNQQTYNVTCNDQEQDRFLSLLKKYKSFTAPIEKFEIMIQKKGLKKEIQKQKYLANQSLLLYQQHTLLNAIVKCPIQQQLQQKKIAKNIDSFKLLTGQSLQNQHVLWNKILQLTIKNLQNEDLAYFFQISQKNLEQKFQKQQKKVQESEKSKENQEEIKKKENQEEIADQQLQSAIKVIIQEEKQFFSDSESDFESDQEDLEEENFIQQQEQILNVNNKKITNQINNNNINNTQFQESDPELFIDVWEKFGHIFKDDSLSSQLQNQQIIINECIFNLIPGYLEQNLSFAENFFEKQTGSIMSLEIISNLVQLLIPDENSDKPISILENTQSNWELVLKIFQNASLEKLSRQPNLLGQITSQYLKQPRTLKSHTLNSYTKLVDCLIKNPILSLPKNKQKKTVMCLSILEIIFKILKDLQKTQKGQQQYQQQFQQQLQNQNLGQIYLYEQTFEGKLMKKLIDLLLLEKSIGALKIRSNLTDNIVVQDDKLSDLIQELEKNQSFCILDEKGTLLFLDFLVQNFMFSENFLKNFDYYEPLNPQQMEELTIFNSLLQMFSYNYQNCLNILNVLKQQENQEKIEFQQLKENLNHLIKFQVETYQPQKLHSGCNYTQNLIGQVNQSMYFLLKNLFGDNQNKKKDENNKEDQKETKNEKSVQNKNAENLCEKINSPNFDLSKEILLKQTVKFLENYLNLHLKQSLKTIQQKDFDIFNFQKFEKITLSIQHLIELMLNNERAAAIYLENSDIQSLFQNFQQNPLQQEYHKYVKEQEQSLKLEDQLIKEGEKTENQGKKLIKQAGNIFDGTLQPNQDIFNDFQAPFETETVQNPFAPKKIEDNKSSYGLDTSPFTMVDFCEFPKILNKKQLSSSFRQISQPYQQNQFYKNKIYSNQHHKNFLFQLLMTKNNYREIEVIFELQNHVQIQDFSVGFTLPFHQNYQNNQDSIPNFVEFEVAEFQEKDLNQAKLNQKNNQNNSKKQLKTDFTYVGQLTEHPDFQLQQVQIHVFKLNKLTAEADLKKQRVKYIKLRFFRPLQEIQIISDNEFKEKTISYGFSFVSIMGYSADLPVSNKAKFLQKSEEILKKTYLSIMNRTVEYTNLNQFIENLALKSPQIKQKFQDVVFDNMTSKNATLVLNIINQSKQESQKIKFLQKLFETNKKSLDQLYTQTHQNQQQQLQNQNKNDKEKKSIEEISNIDEILYYLEIFIIALKFNYFDPNTQLIFCISEIQLQNIYQIANQYDQIKKNIVIQYLNELLQLKAPFEISIKKQDQIKFVEKILFQIENDLTQLQISPKNNQEKYISSQLQTLMVLYVQNKQTQQYVNNKPEIFFTKLFEIFVVNGNQDNNNNDKNITENQQNRKEIQITYIKFITHLIENKNYLDIFKANSKINLYAILELSKIPQKTKNNLIGSLLEEDSDELCQIIINFIDKLVNSVENQDLIIEELIEYLQQDFQSVKKLEDKEYVKKIFLPLVQLTKSSQICIHYYDQEKQSYQFGNISQILNNSYNLNDENTSFIVNNSSVEPISDIVAPKSIPYQSLESNILNDTQKQNLLNNIYKINTDTKFGQKLNNGAWVNVHTVYKDNDSTQKKVIESKMLHKNKSLLVVVKAVNTLNQKPIIVGGLINRDCETNHAYIADYSFLPPEYQSSQSGYYDTQGYIFKYDPGNLVFYYDVEGQNYLHFQNKKDQVTIQQTYGDTVYGFYSFKSQGNESLGVQLFALGLSAVSISLCTEKSHQNFQKSLQDGVIQLLDKENQPSVPKASQIKIQQIEYWQYDPTFTSFQPKKTQISEKNNSHIRIFQNLQYSHDLISQQNQLINQITDPITQLKRLRTVYSVPTNTQFKEIIQILLNNKNIKKEQLDQLTITNVQNGQKIENLDLEIQNLESQYKSQIIDIQLQTNQLQNLYKQLKKQQNQDKLENSHQKQQKVKTEMKFNIFDKFIEKLGGIENFIDQLIEQVQNWNAQNSQKIWLQILKEIKSFAQLKNFSKIFFQDQNNVEAIINLSIGQYKQEFQDENSEVSQQNKYLQQQKIEQNLVKNIFDNLKLVFQDKSDLQLREMCLENQFIENLLERLHLITNERKRVKIQDNKNNLNQFDEEDEDQEQNSDPNQINEQNEKQAEKNNNDKNAKKEKKKKKKEKKVVKKGVGYKFTGKDFDPTVLLEQNQQKNDQIIQCINILTQFLDCDKWNPPEQLFETLCQSCLLPLLEQALLNGSLVDMSKNCDLNVAYFQLIQKMAKYDQLIKLFQNLSEEYIPLQMNSLKQLLDNNKQIAKNANIILQQATENTENFKENANKQPDLIDDEDNEHINSYQQDDYFGQKVINDFDPEFEEQQNKNSKKLADIINETCAIVDKLFTHVKVENNDQQMMEKILKLNIKEKYIKLLKNLTFDYISFKDSKGKLQHAFTKNNPLGVQISNNPPPQQKLVKLATELADLSSSLPCDHTNSIFIRCDKEKVDIMKVLIMGSAGTPYGHGAFLYDVYFPDEYPKSPPKMVITTTGGGSVRFNPNLYENGKVCLSLLGTWEGPQWNSKVSTFYQVLISIQSLVMVDDILFNEPGYENQMGTEKGEKSNRGYTNVVRYYNIKYAMIDQIRNPPKGFETVIKWHFYLKQDEILAEVARWLEEAQNLDADYVSCQNKYQAFQSDYPGLLAQIIEELKEEFKKLNPPSYSDLQVDEKNELSPEKNKNSNPQNNLANLQQEQILNQKGVNLDEIDVTYDKNQQNGKEIDISDEAVKDRWSRYIGAMGIDAVAKQSKSNVFISGMGPLGVEIAKNLILGGLKSITLQDDQETTVHDLNGQFYLNKNDLKKNRVSQCIDKLQQLNFYVQVNQQTQSLEQLLKDQSYEWKKFDIIVLTEQNYNTQLEINQICRKYNIKFIQADICGVFGQIFNDFGDKFEIIDKDGQDPTQIVIGNISNEEKGIVKLNPQFKHPFEDGEQVIIQDVEGMIDNNGNSINGTIHTIQTINSNSFYIGDTTKYSKYIRNGTAKNIKVPTIQSHNQLSFYANKKQEEIKFDENMKIHDFMKINHPDFSHILFLAVQQFKQDSKKKQKPGIWDLQDFFNFNEIAQKQFQNYFQNLEKQQIQQLQQEFNNIIPKFCYLSSLQYPSMAAFMGGIISQEIIKALTNKFLPINQFMYCDCVEILPQNIPQFQENIDEETYTQLMTKFTKENQLVFDIQNCSPYESIQYFLGKQVYQSLKNTKLFMIGCGAIGCELLKNFAMLNLSTGLKGIITVTDPDHIETSNLNRQFLFREKHIKQPKSSTAAAVAQNMNPFLKGHIRAHLHRIHQETKNTYNDQFFQQQTLIANALDNVQARKYVDKRCVENRVPLLESGTLGPKGHVQVILPMQTESYGSQQDPQGDNEAEIPHCTLKMFPEDTVHCIEWARDKFGKIFTLRPKQVLKILENDKYQITGTSELKALRETIKILKNRPKNFNDCILLATKKFYKYFRNDILQLLHTYPPDTKTSDGEPFWKLPKRPPTPILKLDQNDELQQELLAAFSVLYAKIFKIEFPENFRQKEKKQEIAEIAAKFQIPDFVPNEQKSKSIANQVNQENQDKNEENLEQQQQNNQTQNEIELYQKEFNQLVQKCDKNLIQPEEFEKDEDKNGHIDLIYALSNLRSQNYKLEKMDKLQVKLKAGKIVPALATTTSVIAALQTIELVKILKKDHLKLDDYKNAFLNLSVPNLQLVEPAPPAKIKINEKLTVTLWDRWEIKEKNVKLLQIFEFFEKTYGLICQDIFYGHKLIYSSVQMDKQPQKQKELMEKHLFKDVLHEQQTPYLDLTIAFIDQKTKEQINETPPVRIYNIK</sequence>
<dbReference type="SMART" id="SM00291">
    <property type="entry name" value="ZnF_ZZ"/>
    <property type="match status" value="1"/>
</dbReference>
<dbReference type="CDD" id="cd23810">
    <property type="entry name" value="UBCc_BIRC6"/>
    <property type="match status" value="1"/>
</dbReference>
<keyword evidence="8" id="KW-0175">Coiled coil</keyword>
<dbReference type="Gene3D" id="3.40.50.12550">
    <property type="entry name" value="Ubiquitin-activating enzyme E1, inactive adenylation domain, subdomain 2"/>
    <property type="match status" value="1"/>
</dbReference>
<protein>
    <submittedName>
        <fullName evidence="15">Ubiquitin-conjugating enzyme/RWD-like protein</fullName>
    </submittedName>
</protein>
<evidence type="ECO:0000256" key="7">
    <source>
        <dbReference type="PROSITE-ProRule" id="PRU00228"/>
    </source>
</evidence>
<dbReference type="SUPFAM" id="SSF54495">
    <property type="entry name" value="UBC-like"/>
    <property type="match status" value="1"/>
</dbReference>
<dbReference type="SUPFAM" id="SSF69572">
    <property type="entry name" value="Activating enzymes of the ubiquitin-like proteins"/>
    <property type="match status" value="2"/>
</dbReference>
<feature type="compositionally biased region" description="Polar residues" evidence="9">
    <location>
        <begin position="1285"/>
        <end position="1300"/>
    </location>
</feature>
<dbReference type="InterPro" id="IPR000433">
    <property type="entry name" value="Znf_ZZ"/>
</dbReference>
<dbReference type="Pfam" id="PF09358">
    <property type="entry name" value="E1_UFD"/>
    <property type="match status" value="1"/>
</dbReference>
<keyword evidence="16" id="KW-1185">Reference proteome</keyword>
<feature type="region of interest" description="Disordered" evidence="9">
    <location>
        <begin position="1255"/>
        <end position="1300"/>
    </location>
</feature>
<organism evidence="15 16">
    <name type="scientific">Pseudocohnilembus persalinus</name>
    <name type="common">Ciliate</name>
    <dbReference type="NCBI Taxonomy" id="266149"/>
    <lineage>
        <taxon>Eukaryota</taxon>
        <taxon>Sar</taxon>
        <taxon>Alveolata</taxon>
        <taxon>Ciliophora</taxon>
        <taxon>Intramacronucleata</taxon>
        <taxon>Oligohymenophorea</taxon>
        <taxon>Scuticociliatia</taxon>
        <taxon>Philasterida</taxon>
        <taxon>Pseudocohnilembidae</taxon>
        <taxon>Pseudocohnilembus</taxon>
    </lineage>
</organism>
<dbReference type="InterPro" id="IPR001876">
    <property type="entry name" value="Znf_RanBP2"/>
</dbReference>
<dbReference type="SMART" id="SM00100">
    <property type="entry name" value="cNMP"/>
    <property type="match status" value="1"/>
</dbReference>
<dbReference type="UniPathway" id="UPA00143"/>
<dbReference type="Gene3D" id="3.40.50.720">
    <property type="entry name" value="NAD(P)-binding Rossmann-like Domain"/>
    <property type="match status" value="1"/>
</dbReference>
<evidence type="ECO:0000259" key="12">
    <source>
        <dbReference type="PROSITE" id="PS50127"/>
    </source>
</evidence>
<dbReference type="InterPro" id="IPR000608">
    <property type="entry name" value="UBC"/>
</dbReference>
<dbReference type="InterPro" id="IPR042449">
    <property type="entry name" value="Ub-E1_IAD_1"/>
</dbReference>
<dbReference type="GO" id="GO:0031510">
    <property type="term" value="C:SUMO activating enzyme complex"/>
    <property type="evidence" value="ECO:0007669"/>
    <property type="project" value="TreeGrafter"/>
</dbReference>
<evidence type="ECO:0000259" key="13">
    <source>
        <dbReference type="PROSITE" id="PS50135"/>
    </source>
</evidence>
<feature type="coiled-coil region" evidence="8">
    <location>
        <begin position="5365"/>
        <end position="5413"/>
    </location>
</feature>
<dbReference type="SMART" id="SM00985">
    <property type="entry name" value="UBA_e1_C"/>
    <property type="match status" value="1"/>
</dbReference>
<dbReference type="Gene3D" id="3.30.60.90">
    <property type="match status" value="1"/>
</dbReference>
<feature type="transmembrane region" description="Helical" evidence="10">
    <location>
        <begin position="191"/>
        <end position="210"/>
    </location>
</feature>
<dbReference type="OrthoDB" id="421226at2759"/>
<keyword evidence="10" id="KW-1133">Transmembrane helix</keyword>
<dbReference type="GO" id="GO:0016925">
    <property type="term" value="P:protein sumoylation"/>
    <property type="evidence" value="ECO:0007669"/>
    <property type="project" value="TreeGrafter"/>
</dbReference>
<evidence type="ECO:0000259" key="11">
    <source>
        <dbReference type="PROSITE" id="PS50042"/>
    </source>
</evidence>
<evidence type="ECO:0000256" key="6">
    <source>
        <dbReference type="ARBA" id="ARBA00022833"/>
    </source>
</evidence>
<dbReference type="InterPro" id="IPR035985">
    <property type="entry name" value="Ubiquitin-activating_enz"/>
</dbReference>
<evidence type="ECO:0000313" key="15">
    <source>
        <dbReference type="EMBL" id="KRX07628.1"/>
    </source>
</evidence>
<feature type="compositionally biased region" description="Acidic residues" evidence="9">
    <location>
        <begin position="1192"/>
        <end position="1208"/>
    </location>
</feature>
<dbReference type="InterPro" id="IPR018965">
    <property type="entry name" value="Ub-activating_enz_E1_C"/>
</dbReference>
<dbReference type="NCBIfam" id="TIGR01408">
    <property type="entry name" value="Ube1"/>
    <property type="match status" value="1"/>
</dbReference>
<feature type="region of interest" description="Disordered" evidence="9">
    <location>
        <begin position="587"/>
        <end position="621"/>
    </location>
</feature>
<keyword evidence="6" id="KW-0862">Zinc</keyword>
<dbReference type="PROSITE" id="PS01358">
    <property type="entry name" value="ZF_RANBP2_1"/>
    <property type="match status" value="1"/>
</dbReference>
<comment type="similarity">
    <text evidence="2">Belongs to the ubiquitin-activating E1 family.</text>
</comment>
<dbReference type="OMA" id="CDENATE"/>
<dbReference type="SMART" id="SM00212">
    <property type="entry name" value="UBCc"/>
    <property type="match status" value="1"/>
</dbReference>
<feature type="region of interest" description="Disordered" evidence="9">
    <location>
        <begin position="5592"/>
        <end position="5637"/>
    </location>
</feature>
<dbReference type="CDD" id="cd02249">
    <property type="entry name" value="ZZ"/>
    <property type="match status" value="1"/>
</dbReference>
<dbReference type="PROSITE" id="PS50135">
    <property type="entry name" value="ZF_ZZ_2"/>
    <property type="match status" value="1"/>
</dbReference>
<gene>
    <name evidence="15" type="ORF">PPERSA_11177</name>
</gene>
<dbReference type="Gene3D" id="3.10.110.10">
    <property type="entry name" value="Ubiquitin Conjugating Enzyme"/>
    <property type="match status" value="1"/>
</dbReference>
<comment type="pathway">
    <text evidence="1">Protein modification; protein ubiquitination.</text>
</comment>
<feature type="compositionally biased region" description="Acidic residues" evidence="9">
    <location>
        <begin position="540"/>
        <end position="551"/>
    </location>
</feature>
<dbReference type="Gene3D" id="3.50.50.80">
    <property type="entry name" value="Ubiquitin-activating enzyme E1, inactive adenylation domain, subdomain 1"/>
    <property type="match status" value="1"/>
</dbReference>
<dbReference type="Proteomes" id="UP000054937">
    <property type="component" value="Unassembled WGS sequence"/>
</dbReference>
<feature type="coiled-coil region" evidence="8">
    <location>
        <begin position="1842"/>
        <end position="1869"/>
    </location>
</feature>
<dbReference type="InterPro" id="IPR043145">
    <property type="entry name" value="Znf_ZZ_sf"/>
</dbReference>
<keyword evidence="10" id="KW-0812">Transmembrane</keyword>
<dbReference type="InterPro" id="IPR000011">
    <property type="entry name" value="UBQ/SUMO-activ_enz_E1-like"/>
</dbReference>
<evidence type="ECO:0000256" key="5">
    <source>
        <dbReference type="ARBA" id="ARBA00022771"/>
    </source>
</evidence>
<dbReference type="Gene3D" id="1.10.287.70">
    <property type="match status" value="1"/>
</dbReference>
<feature type="compositionally biased region" description="Low complexity" evidence="9">
    <location>
        <begin position="1420"/>
        <end position="1429"/>
    </location>
</feature>
<dbReference type="InterPro" id="IPR013099">
    <property type="entry name" value="K_chnl_dom"/>
</dbReference>
<dbReference type="CDD" id="cd00038">
    <property type="entry name" value="CAP_ED"/>
    <property type="match status" value="1"/>
</dbReference>
<dbReference type="InterPro" id="IPR016135">
    <property type="entry name" value="UBQ-conjugating_enzyme/RWD"/>
</dbReference>
<feature type="domain" description="ZZ-type" evidence="13">
    <location>
        <begin position="3418"/>
        <end position="3471"/>
    </location>
</feature>
<dbReference type="InterPro" id="IPR042063">
    <property type="entry name" value="Ubi_acti_E1_SCCH"/>
</dbReference>
<dbReference type="GO" id="GO:0019948">
    <property type="term" value="F:SUMO activating enzyme activity"/>
    <property type="evidence" value="ECO:0007669"/>
    <property type="project" value="TreeGrafter"/>
</dbReference>
<dbReference type="InterPro" id="IPR000594">
    <property type="entry name" value="ThiF_NAD_FAD-bd"/>
</dbReference>
<feature type="region of interest" description="Disordered" evidence="9">
    <location>
        <begin position="3653"/>
        <end position="3673"/>
    </location>
</feature>
<feature type="domain" description="UBC core" evidence="12">
    <location>
        <begin position="5919"/>
        <end position="6083"/>
    </location>
</feature>
<dbReference type="InterPro" id="IPR042302">
    <property type="entry name" value="E1_FCCH_sf"/>
</dbReference>
<dbReference type="Gene3D" id="1.10.10.2660">
    <property type="entry name" value="Ubiquitin-activating enzyme E1, SCCH domain"/>
    <property type="match status" value="1"/>
</dbReference>
<dbReference type="PROSITE" id="PS50042">
    <property type="entry name" value="CNMP_BINDING_3"/>
    <property type="match status" value="1"/>
</dbReference>
<feature type="region of interest" description="Disordered" evidence="9">
    <location>
        <begin position="6163"/>
        <end position="6187"/>
    </location>
</feature>
<feature type="compositionally biased region" description="Basic and acidic residues" evidence="9">
    <location>
        <begin position="1965"/>
        <end position="1974"/>
    </location>
</feature>
<dbReference type="Pfam" id="PF07885">
    <property type="entry name" value="Ion_trans_2"/>
    <property type="match status" value="1"/>
</dbReference>
<dbReference type="PROSITE" id="PS50199">
    <property type="entry name" value="ZF_RANBP2_2"/>
    <property type="match status" value="1"/>
</dbReference>
<accession>A0A0V0QZ87</accession>
<feature type="region of interest" description="Disordered" evidence="9">
    <location>
        <begin position="128"/>
        <end position="152"/>
    </location>
</feature>
<evidence type="ECO:0000313" key="16">
    <source>
        <dbReference type="Proteomes" id="UP000054937"/>
    </source>
</evidence>
<feature type="compositionally biased region" description="Acidic residues" evidence="9">
    <location>
        <begin position="1274"/>
        <end position="1284"/>
    </location>
</feature>
<dbReference type="GO" id="GO:0016567">
    <property type="term" value="P:protein ubiquitination"/>
    <property type="evidence" value="ECO:0007669"/>
    <property type="project" value="UniProtKB-UniPathway"/>
</dbReference>
<feature type="compositionally biased region" description="Polar residues" evidence="9">
    <location>
        <begin position="1946"/>
        <end position="1964"/>
    </location>
</feature>
<feature type="region of interest" description="Disordered" evidence="9">
    <location>
        <begin position="1192"/>
        <end position="1221"/>
    </location>
</feature>
<dbReference type="Gene3D" id="2.40.30.180">
    <property type="entry name" value="Ubiquitin-activating enzyme E1, FCCH domain"/>
    <property type="match status" value="1"/>
</dbReference>
<dbReference type="InterPro" id="IPR045886">
    <property type="entry name" value="ThiF/MoeB/HesA"/>
</dbReference>
<feature type="region of interest" description="Disordered" evidence="9">
    <location>
        <begin position="71"/>
        <end position="93"/>
    </location>
</feature>
<feature type="compositionally biased region" description="Basic residues" evidence="9">
    <location>
        <begin position="5626"/>
        <end position="5637"/>
    </location>
</feature>
<proteinExistence type="inferred from homology"/>
<dbReference type="PRINTS" id="PR01849">
    <property type="entry name" value="UBIQUITINACT"/>
</dbReference>
<dbReference type="Gene3D" id="2.60.120.10">
    <property type="entry name" value="Jelly Rolls"/>
    <property type="match status" value="1"/>
</dbReference>
<evidence type="ECO:0000256" key="2">
    <source>
        <dbReference type="ARBA" id="ARBA00005673"/>
    </source>
</evidence>
<comment type="caution">
    <text evidence="15">The sequence shown here is derived from an EMBL/GenBank/DDBJ whole genome shotgun (WGS) entry which is preliminary data.</text>
</comment>
<evidence type="ECO:0000259" key="14">
    <source>
        <dbReference type="PROSITE" id="PS50199"/>
    </source>
</evidence>
<feature type="domain" description="Cyclic nucleotide-binding" evidence="11">
    <location>
        <begin position="300"/>
        <end position="421"/>
    </location>
</feature>
<feature type="coiled-coil region" evidence="8">
    <location>
        <begin position="1982"/>
        <end position="2019"/>
    </location>
</feature>
<dbReference type="Pfam" id="PF00179">
    <property type="entry name" value="UQ_con"/>
    <property type="match status" value="1"/>
</dbReference>
<feature type="compositionally biased region" description="Low complexity" evidence="9">
    <location>
        <begin position="594"/>
        <end position="605"/>
    </location>
</feature>
<reference evidence="15 16" key="1">
    <citation type="journal article" date="2015" name="Sci. Rep.">
        <title>Genome of the facultative scuticociliatosis pathogen Pseudocohnilembus persalinus provides insight into its virulence through horizontal gene transfer.</title>
        <authorList>
            <person name="Xiong J."/>
            <person name="Wang G."/>
            <person name="Cheng J."/>
            <person name="Tian M."/>
            <person name="Pan X."/>
            <person name="Warren A."/>
            <person name="Jiang C."/>
            <person name="Yuan D."/>
            <person name="Miao W."/>
        </authorList>
    </citation>
    <scope>NUCLEOTIDE SEQUENCE [LARGE SCALE GENOMIC DNA]</scope>
    <source>
        <strain evidence="15">36N120E</strain>
    </source>
</reference>
<keyword evidence="3" id="KW-0436">Ligase</keyword>
<dbReference type="GO" id="GO:0005737">
    <property type="term" value="C:cytoplasm"/>
    <property type="evidence" value="ECO:0007669"/>
    <property type="project" value="TreeGrafter"/>
</dbReference>
<evidence type="ECO:0000256" key="9">
    <source>
        <dbReference type="SAM" id="MobiDB-lite"/>
    </source>
</evidence>
<feature type="compositionally biased region" description="Acidic residues" evidence="9">
    <location>
        <begin position="5592"/>
        <end position="5601"/>
    </location>
</feature>
<dbReference type="Pfam" id="PF00027">
    <property type="entry name" value="cNMP_binding"/>
    <property type="match status" value="1"/>
</dbReference>
<dbReference type="InterPro" id="IPR018075">
    <property type="entry name" value="UBQ-activ_enz_E1"/>
</dbReference>
<feature type="region of interest" description="Disordered" evidence="9">
    <location>
        <begin position="1407"/>
        <end position="1437"/>
    </location>
</feature>
<feature type="region of interest" description="Disordered" evidence="9">
    <location>
        <begin position="1934"/>
        <end position="1974"/>
    </location>
</feature>
<dbReference type="Pfam" id="PF10585">
    <property type="entry name" value="UBA_E1_SCCH"/>
    <property type="match status" value="1"/>
</dbReference>
<feature type="region of interest" description="Disordered" evidence="9">
    <location>
        <begin position="4141"/>
        <end position="4164"/>
    </location>
</feature>
<feature type="compositionally biased region" description="Basic and acidic residues" evidence="9">
    <location>
        <begin position="4141"/>
        <end position="4162"/>
    </location>
</feature>
<feature type="region of interest" description="Disordered" evidence="9">
    <location>
        <begin position="1315"/>
        <end position="1344"/>
    </location>
</feature>
<dbReference type="InParanoid" id="A0A0V0QZ87"/>
<feature type="region of interest" description="Disordered" evidence="9">
    <location>
        <begin position="539"/>
        <end position="575"/>
    </location>
</feature>